<protein>
    <recommendedName>
        <fullName evidence="1">Ubiquitin 3 binding protein But2 C-terminal domain-containing protein</fullName>
    </recommendedName>
</protein>
<dbReference type="InterPro" id="IPR018620">
    <property type="entry name" value="Ubiquitin3-bd_protein_But2_C"/>
</dbReference>
<gene>
    <name evidence="2" type="ORF">JR316_007159</name>
</gene>
<organism evidence="2">
    <name type="scientific">Psilocybe cubensis</name>
    <name type="common">Psychedelic mushroom</name>
    <name type="synonym">Stropharia cubensis</name>
    <dbReference type="NCBI Taxonomy" id="181762"/>
    <lineage>
        <taxon>Eukaryota</taxon>
        <taxon>Fungi</taxon>
        <taxon>Dikarya</taxon>
        <taxon>Basidiomycota</taxon>
        <taxon>Agaricomycotina</taxon>
        <taxon>Agaricomycetes</taxon>
        <taxon>Agaricomycetidae</taxon>
        <taxon>Agaricales</taxon>
        <taxon>Agaricineae</taxon>
        <taxon>Strophariaceae</taxon>
        <taxon>Psilocybe</taxon>
    </lineage>
</organism>
<dbReference type="AlphaFoldDB" id="A0A8H8CKA3"/>
<comment type="caution">
    <text evidence="2">The sequence shown here is derived from an EMBL/GenBank/DDBJ whole genome shotgun (WGS) entry which is preliminary data.</text>
</comment>
<feature type="domain" description="Ubiquitin 3 binding protein But2 C-terminal" evidence="1">
    <location>
        <begin position="49"/>
        <end position="204"/>
    </location>
</feature>
<dbReference type="Pfam" id="PF09792">
    <property type="entry name" value="But2"/>
    <property type="match status" value="1"/>
</dbReference>
<evidence type="ECO:0000313" key="2">
    <source>
        <dbReference type="EMBL" id="KAG5168558.1"/>
    </source>
</evidence>
<proteinExistence type="predicted"/>
<sequence length="226" mass="25595">MDASYLTSPTSIPIIRKGQYNNLKRPSPFIGLEKLRRPSPPEPRTLLNYPEVIAQIDAQYPKKVFDDDPKRYMSHTGYVSPEDRRVAISPSISTIVQFRAIDFGMEQCELKLMIPANTTASAGGSFLVSIHRLDQRQPIDTKSLSFSSSPRKLTTVANVKITPGVPVTWKETFHCAWDDVLTFEIECSDEVGFESDSCSMEWWQNKEDDDPTHGMSSMAFNFLPPW</sequence>
<reference evidence="2" key="1">
    <citation type="submission" date="2021-02" db="EMBL/GenBank/DDBJ databases">
        <title>Psilocybe cubensis genome.</title>
        <authorList>
            <person name="Mckernan K.J."/>
            <person name="Crawford S."/>
            <person name="Trippe A."/>
            <person name="Kane L.T."/>
            <person name="Mclaughlin S."/>
        </authorList>
    </citation>
    <scope>NUCLEOTIDE SEQUENCE [LARGE SCALE GENOMIC DNA]</scope>
    <source>
        <strain evidence="2">MGC-MH-2018</strain>
    </source>
</reference>
<name>A0A8H8CKA3_PSICU</name>
<accession>A0A8H8CKA3</accession>
<dbReference type="EMBL" id="JAFIQS010000006">
    <property type="protein sequence ID" value="KAG5168558.1"/>
    <property type="molecule type" value="Genomic_DNA"/>
</dbReference>
<evidence type="ECO:0000259" key="1">
    <source>
        <dbReference type="Pfam" id="PF09792"/>
    </source>
</evidence>
<dbReference type="OrthoDB" id="3350619at2759"/>